<evidence type="ECO:0000256" key="2">
    <source>
        <dbReference type="ARBA" id="ARBA00022670"/>
    </source>
</evidence>
<organism evidence="7 8">
    <name type="scientific">Mycolicibacterium arabiense</name>
    <dbReference type="NCBI Taxonomy" id="1286181"/>
    <lineage>
        <taxon>Bacteria</taxon>
        <taxon>Bacillati</taxon>
        <taxon>Actinomycetota</taxon>
        <taxon>Actinomycetes</taxon>
        <taxon>Mycobacteriales</taxon>
        <taxon>Mycobacteriaceae</taxon>
        <taxon>Mycolicibacterium</taxon>
    </lineage>
</organism>
<evidence type="ECO:0000256" key="1">
    <source>
        <dbReference type="ARBA" id="ARBA00007074"/>
    </source>
</evidence>
<feature type="domain" description="NlpC/P60" evidence="6">
    <location>
        <begin position="8"/>
        <end position="134"/>
    </location>
</feature>
<dbReference type="SUPFAM" id="SSF54001">
    <property type="entry name" value="Cysteine proteinases"/>
    <property type="match status" value="1"/>
</dbReference>
<dbReference type="EMBL" id="AP022593">
    <property type="protein sequence ID" value="BBY47573.1"/>
    <property type="molecule type" value="Genomic_DNA"/>
</dbReference>
<keyword evidence="4" id="KW-0788">Thiol protease</keyword>
<dbReference type="AlphaFoldDB" id="A0A7I7RSM0"/>
<evidence type="ECO:0000313" key="8">
    <source>
        <dbReference type="Proteomes" id="UP000467428"/>
    </source>
</evidence>
<keyword evidence="3" id="KW-0378">Hydrolase</keyword>
<evidence type="ECO:0000256" key="5">
    <source>
        <dbReference type="SAM" id="MobiDB-lite"/>
    </source>
</evidence>
<dbReference type="InterPro" id="IPR038765">
    <property type="entry name" value="Papain-like_cys_pep_sf"/>
</dbReference>
<feature type="compositionally biased region" description="Pro residues" evidence="5">
    <location>
        <begin position="136"/>
        <end position="161"/>
    </location>
</feature>
<reference evidence="7 8" key="1">
    <citation type="journal article" date="2019" name="Emerg. Microbes Infect.">
        <title>Comprehensive subspecies identification of 175 nontuberculous mycobacteria species based on 7547 genomic profiles.</title>
        <authorList>
            <person name="Matsumoto Y."/>
            <person name="Kinjo T."/>
            <person name="Motooka D."/>
            <person name="Nabeya D."/>
            <person name="Jung N."/>
            <person name="Uechi K."/>
            <person name="Horii T."/>
            <person name="Iida T."/>
            <person name="Fujita J."/>
            <person name="Nakamura S."/>
        </authorList>
    </citation>
    <scope>NUCLEOTIDE SEQUENCE [LARGE SCALE GENOMIC DNA]</scope>
    <source>
        <strain evidence="7 8">JCM 18538</strain>
    </source>
</reference>
<dbReference type="KEGG" id="marz:MARA_10410"/>
<dbReference type="PROSITE" id="PS51935">
    <property type="entry name" value="NLPC_P60"/>
    <property type="match status" value="1"/>
</dbReference>
<comment type="similarity">
    <text evidence="1">Belongs to the peptidase C40 family.</text>
</comment>
<accession>A0A7I7RSM0</accession>
<dbReference type="Gene3D" id="3.90.1720.10">
    <property type="entry name" value="endopeptidase domain like (from Nostoc punctiforme)"/>
    <property type="match status" value="1"/>
</dbReference>
<evidence type="ECO:0000259" key="6">
    <source>
        <dbReference type="PROSITE" id="PS51935"/>
    </source>
</evidence>
<gene>
    <name evidence="7" type="ORF">MARA_10410</name>
</gene>
<dbReference type="GO" id="GO:0006508">
    <property type="term" value="P:proteolysis"/>
    <property type="evidence" value="ECO:0007669"/>
    <property type="project" value="UniProtKB-KW"/>
</dbReference>
<keyword evidence="2" id="KW-0645">Protease</keyword>
<dbReference type="GO" id="GO:0008234">
    <property type="term" value="F:cysteine-type peptidase activity"/>
    <property type="evidence" value="ECO:0007669"/>
    <property type="project" value="UniProtKB-KW"/>
</dbReference>
<geneLocation type="plasmid" evidence="8">
    <name>pjcm18538 dna</name>
</geneLocation>
<feature type="compositionally biased region" description="Low complexity" evidence="5">
    <location>
        <begin position="217"/>
        <end position="230"/>
    </location>
</feature>
<evidence type="ECO:0000256" key="3">
    <source>
        <dbReference type="ARBA" id="ARBA00022801"/>
    </source>
</evidence>
<dbReference type="InterPro" id="IPR000064">
    <property type="entry name" value="NLP_P60_dom"/>
</dbReference>
<feature type="region of interest" description="Disordered" evidence="5">
    <location>
        <begin position="131"/>
        <end position="256"/>
    </location>
</feature>
<proteinExistence type="inferred from homology"/>
<evidence type="ECO:0000256" key="4">
    <source>
        <dbReference type="ARBA" id="ARBA00022807"/>
    </source>
</evidence>
<protein>
    <recommendedName>
        <fullName evidence="6">NlpC/P60 domain-containing protein</fullName>
    </recommendedName>
</protein>
<name>A0A7I7RSM0_9MYCO</name>
<keyword evidence="8" id="KW-1185">Reference proteome</keyword>
<sequence>MLASGDMIGFATATLLTLVNQVSGTPYVTGGDSPAGTDCSGLASWVSNAATGRPVYGDRFNTGNQESALLARGFRYGSEPGALNIGWNSGHTAVTLPDGTPVSSGEGGGVKVGGGGAFQSQFTKHMYLPAEALAGPPAPPDAPPPPPLDPFAPPPPPPPPADVVNAGFAPPAPDPLSAPPLNVPAPPVNLPRPARSGPRTRPRPGPCTATRRDLARPRPGARLPRFAAPGELPFAKRFTGVHSAGTEAPGTERRGT</sequence>
<feature type="compositionally biased region" description="Pro residues" evidence="5">
    <location>
        <begin position="170"/>
        <end position="190"/>
    </location>
</feature>
<dbReference type="Proteomes" id="UP000467428">
    <property type="component" value="Chromosome"/>
</dbReference>
<evidence type="ECO:0000313" key="7">
    <source>
        <dbReference type="EMBL" id="BBY47573.1"/>
    </source>
</evidence>